<dbReference type="Proteomes" id="UP000257323">
    <property type="component" value="Unassembled WGS sequence"/>
</dbReference>
<dbReference type="InterPro" id="IPR027417">
    <property type="entry name" value="P-loop_NTPase"/>
</dbReference>
<dbReference type="InterPro" id="IPR015854">
    <property type="entry name" value="ABC_transpr_LolD-like"/>
</dbReference>
<evidence type="ECO:0000256" key="2">
    <source>
        <dbReference type="ARBA" id="ARBA00022741"/>
    </source>
</evidence>
<dbReference type="InterPro" id="IPR017911">
    <property type="entry name" value="MacB-like_ATP-bd"/>
</dbReference>
<dbReference type="PANTHER" id="PTHR24220">
    <property type="entry name" value="IMPORT ATP-BINDING PROTEIN"/>
    <property type="match status" value="1"/>
</dbReference>
<evidence type="ECO:0000256" key="1">
    <source>
        <dbReference type="ARBA" id="ARBA00022448"/>
    </source>
</evidence>
<dbReference type="GO" id="GO:0016887">
    <property type="term" value="F:ATP hydrolysis activity"/>
    <property type="evidence" value="ECO:0007669"/>
    <property type="project" value="InterPro"/>
</dbReference>
<dbReference type="InterPro" id="IPR003439">
    <property type="entry name" value="ABC_transporter-like_ATP-bd"/>
</dbReference>
<dbReference type="Pfam" id="PF00005">
    <property type="entry name" value="ABC_tran"/>
    <property type="match status" value="1"/>
</dbReference>
<dbReference type="CDD" id="cd03255">
    <property type="entry name" value="ABC_MJ0796_LolCDE_FtsE"/>
    <property type="match status" value="1"/>
</dbReference>
<keyword evidence="2" id="KW-0547">Nucleotide-binding</keyword>
<dbReference type="InterPro" id="IPR017871">
    <property type="entry name" value="ABC_transporter-like_CS"/>
</dbReference>
<accession>A0A3E2BM19</accession>
<evidence type="ECO:0000256" key="3">
    <source>
        <dbReference type="ARBA" id="ARBA00022840"/>
    </source>
</evidence>
<keyword evidence="3 5" id="KW-0067">ATP-binding</keyword>
<proteinExistence type="predicted"/>
<dbReference type="SMART" id="SM00382">
    <property type="entry name" value="AAA"/>
    <property type="match status" value="1"/>
</dbReference>
<evidence type="ECO:0000313" key="5">
    <source>
        <dbReference type="EMBL" id="RFT15656.1"/>
    </source>
</evidence>
<dbReference type="PROSITE" id="PS50893">
    <property type="entry name" value="ABC_TRANSPORTER_2"/>
    <property type="match status" value="1"/>
</dbReference>
<dbReference type="AlphaFoldDB" id="A0A3E2BM19"/>
<dbReference type="InterPro" id="IPR003593">
    <property type="entry name" value="AAA+_ATPase"/>
</dbReference>
<feature type="domain" description="ABC transporter" evidence="4">
    <location>
        <begin position="8"/>
        <end position="230"/>
    </location>
</feature>
<gene>
    <name evidence="5" type="ORF">OP8BY_0031</name>
</gene>
<dbReference type="GO" id="GO:0022857">
    <property type="term" value="F:transmembrane transporter activity"/>
    <property type="evidence" value="ECO:0007669"/>
    <property type="project" value="TreeGrafter"/>
</dbReference>
<keyword evidence="1" id="KW-0813">Transport</keyword>
<comment type="caution">
    <text evidence="5">The sequence shown here is derived from an EMBL/GenBank/DDBJ whole genome shotgun (WGS) entry which is preliminary data.</text>
</comment>
<dbReference type="FunFam" id="3.40.50.300:FF:000032">
    <property type="entry name" value="Export ABC transporter ATP-binding protein"/>
    <property type="match status" value="1"/>
</dbReference>
<organism evidence="5 6">
    <name type="scientific">Candidatus Saccharicenans subterraneus</name>
    <dbReference type="NCBI Taxonomy" id="2508984"/>
    <lineage>
        <taxon>Bacteria</taxon>
        <taxon>Candidatus Aminicenantota</taxon>
        <taxon>Candidatus Aminicenantia</taxon>
        <taxon>Candidatus Aminicenantales</taxon>
        <taxon>Candidatus Saccharicenantaceae</taxon>
        <taxon>Candidatus Saccharicenans</taxon>
    </lineage>
</organism>
<evidence type="ECO:0000259" key="4">
    <source>
        <dbReference type="PROSITE" id="PS50893"/>
    </source>
</evidence>
<protein>
    <submittedName>
        <fullName evidence="5">ABC transporter, ATP-binding protein</fullName>
    </submittedName>
</protein>
<dbReference type="Gene3D" id="3.40.50.300">
    <property type="entry name" value="P-loop containing nucleotide triphosphate hydrolases"/>
    <property type="match status" value="1"/>
</dbReference>
<name>A0A3E2BM19_9BACT</name>
<dbReference type="EMBL" id="QUAH01000007">
    <property type="protein sequence ID" value="RFT15656.1"/>
    <property type="molecule type" value="Genomic_DNA"/>
</dbReference>
<sequence length="231" mass="25330">MKATTAIIEAENIKRIYKRGAEEIAAIDGLSLTVNRGDFTAFVGPSGSGKTTLLNLLGCLDNPSAGKLVVNGRTVHENGRGLSESQLTRIRRELFGYIFQKFYLIPTLTVLENVLVPFTFFRKEGAGQDVRQLLKKLGLEGRMNHLPAELSGGEMQRVAIARALVNRPEVLLADEPTGNLDSERSLEIGQVLKKLNEEEGLTVLLVTHNIELARTARVIIGLKDGKISQAR</sequence>
<dbReference type="PANTHER" id="PTHR24220:SF86">
    <property type="entry name" value="ABC TRANSPORTER ABCH.1"/>
    <property type="match status" value="1"/>
</dbReference>
<dbReference type="GO" id="GO:0098796">
    <property type="term" value="C:membrane protein complex"/>
    <property type="evidence" value="ECO:0007669"/>
    <property type="project" value="UniProtKB-ARBA"/>
</dbReference>
<dbReference type="GO" id="GO:0005524">
    <property type="term" value="F:ATP binding"/>
    <property type="evidence" value="ECO:0007669"/>
    <property type="project" value="UniProtKB-KW"/>
</dbReference>
<reference evidence="5 6" key="1">
    <citation type="submission" date="2018-08" db="EMBL/GenBank/DDBJ databases">
        <title>Genome analysis of the thermophilic bacterium of the candidate phylum Aminicenantes from deep subsurface aquifer revealed its physiology and ecological role.</title>
        <authorList>
            <person name="Kadnikov V.V."/>
            <person name="Mardanov A.V."/>
            <person name="Beletsky A.V."/>
            <person name="Karnachuk O.V."/>
            <person name="Ravin N.V."/>
        </authorList>
    </citation>
    <scope>NUCLEOTIDE SEQUENCE [LARGE SCALE GENOMIC DNA]</scope>
    <source>
        <strain evidence="5">BY38</strain>
    </source>
</reference>
<dbReference type="PROSITE" id="PS00211">
    <property type="entry name" value="ABC_TRANSPORTER_1"/>
    <property type="match status" value="1"/>
</dbReference>
<dbReference type="GO" id="GO:0005886">
    <property type="term" value="C:plasma membrane"/>
    <property type="evidence" value="ECO:0007669"/>
    <property type="project" value="TreeGrafter"/>
</dbReference>
<dbReference type="SUPFAM" id="SSF52540">
    <property type="entry name" value="P-loop containing nucleoside triphosphate hydrolases"/>
    <property type="match status" value="1"/>
</dbReference>
<evidence type="ECO:0000313" key="6">
    <source>
        <dbReference type="Proteomes" id="UP000257323"/>
    </source>
</evidence>